<dbReference type="Gene3D" id="3.40.50.11460">
    <property type="match status" value="1"/>
</dbReference>
<evidence type="ECO:0000313" key="11">
    <source>
        <dbReference type="Proteomes" id="UP001501570"/>
    </source>
</evidence>
<dbReference type="SMART" id="SM00829">
    <property type="entry name" value="PKS_ER"/>
    <property type="match status" value="1"/>
</dbReference>
<dbReference type="SMART" id="SM00826">
    <property type="entry name" value="PKS_DH"/>
    <property type="match status" value="1"/>
</dbReference>
<feature type="region of interest" description="N-terminal hotdog fold" evidence="6">
    <location>
        <begin position="153"/>
        <end position="276"/>
    </location>
</feature>
<accession>A0ABP9SVV5</accession>
<dbReference type="PROSITE" id="PS00012">
    <property type="entry name" value="PHOSPHOPANTETHEINE"/>
    <property type="match status" value="2"/>
</dbReference>
<dbReference type="InterPro" id="IPR018201">
    <property type="entry name" value="Ketoacyl_synth_AS"/>
</dbReference>
<dbReference type="InterPro" id="IPR013154">
    <property type="entry name" value="ADH-like_N"/>
</dbReference>
<dbReference type="PANTHER" id="PTHR43775">
    <property type="entry name" value="FATTY ACID SYNTHASE"/>
    <property type="match status" value="1"/>
</dbReference>
<dbReference type="SUPFAM" id="SSF52151">
    <property type="entry name" value="FabD/lysophospholipase-like"/>
    <property type="match status" value="2"/>
</dbReference>
<dbReference type="SUPFAM" id="SSF47336">
    <property type="entry name" value="ACP-like"/>
    <property type="match status" value="2"/>
</dbReference>
<dbReference type="SMART" id="SM00827">
    <property type="entry name" value="PKS_AT"/>
    <property type="match status" value="1"/>
</dbReference>
<dbReference type="InterPro" id="IPR020841">
    <property type="entry name" value="PKS_Beta-ketoAc_synthase_dom"/>
</dbReference>
<proteinExistence type="predicted"/>
<evidence type="ECO:0000256" key="2">
    <source>
        <dbReference type="ARBA" id="ARBA00022553"/>
    </source>
</evidence>
<dbReference type="InterPro" id="IPR014031">
    <property type="entry name" value="Ketoacyl_synth_C"/>
</dbReference>
<keyword evidence="3" id="KW-0808">Transferase</keyword>
<dbReference type="Pfam" id="PF00550">
    <property type="entry name" value="PP-binding"/>
    <property type="match status" value="2"/>
</dbReference>
<dbReference type="Pfam" id="PF16197">
    <property type="entry name" value="KAsynt_C_assoc"/>
    <property type="match status" value="1"/>
</dbReference>
<dbReference type="Gene3D" id="3.40.50.720">
    <property type="entry name" value="NAD(P)-binding Rossmann-like Domain"/>
    <property type="match status" value="2"/>
</dbReference>
<dbReference type="InterPro" id="IPR020806">
    <property type="entry name" value="PKS_PP-bd"/>
</dbReference>
<organism evidence="10 11">
    <name type="scientific">Rugosimonospora acidiphila</name>
    <dbReference type="NCBI Taxonomy" id="556531"/>
    <lineage>
        <taxon>Bacteria</taxon>
        <taxon>Bacillati</taxon>
        <taxon>Actinomycetota</taxon>
        <taxon>Actinomycetes</taxon>
        <taxon>Micromonosporales</taxon>
        <taxon>Micromonosporaceae</taxon>
        <taxon>Rugosimonospora</taxon>
    </lineage>
</organism>
<dbReference type="SMART" id="SM00825">
    <property type="entry name" value="PKS_KS"/>
    <property type="match status" value="1"/>
</dbReference>
<evidence type="ECO:0000256" key="1">
    <source>
        <dbReference type="ARBA" id="ARBA00022450"/>
    </source>
</evidence>
<keyword evidence="4" id="KW-0511">Multifunctional enzyme</keyword>
<dbReference type="Gene3D" id="3.40.366.10">
    <property type="entry name" value="Malonyl-Coenzyme A Acyl Carrier Protein, domain 2"/>
    <property type="match status" value="2"/>
</dbReference>
<keyword evidence="11" id="KW-1185">Reference proteome</keyword>
<keyword evidence="2" id="KW-0597">Phosphoprotein</keyword>
<dbReference type="InterPro" id="IPR014043">
    <property type="entry name" value="Acyl_transferase_dom"/>
</dbReference>
<dbReference type="PROSITE" id="PS50075">
    <property type="entry name" value="CARRIER"/>
    <property type="match status" value="2"/>
</dbReference>
<dbReference type="CDD" id="cd00833">
    <property type="entry name" value="PKS"/>
    <property type="match status" value="1"/>
</dbReference>
<evidence type="ECO:0008006" key="12">
    <source>
        <dbReference type="Google" id="ProtNLM"/>
    </source>
</evidence>
<feature type="domain" description="PKS/mFAS DH" evidence="9">
    <location>
        <begin position="153"/>
        <end position="430"/>
    </location>
</feature>
<dbReference type="InterPro" id="IPR049900">
    <property type="entry name" value="PKS_mFAS_DH"/>
</dbReference>
<dbReference type="InterPro" id="IPR016036">
    <property type="entry name" value="Malonyl_transacylase_ACP-bd"/>
</dbReference>
<feature type="domain" description="Carrier" evidence="7">
    <location>
        <begin position="2669"/>
        <end position="2744"/>
    </location>
</feature>
<dbReference type="Pfam" id="PF08240">
    <property type="entry name" value="ADH_N"/>
    <property type="match status" value="1"/>
</dbReference>
<dbReference type="Gene3D" id="3.10.129.110">
    <property type="entry name" value="Polyketide synthase dehydratase"/>
    <property type="match status" value="1"/>
</dbReference>
<dbReference type="InterPro" id="IPR011032">
    <property type="entry name" value="GroES-like_sf"/>
</dbReference>
<dbReference type="SUPFAM" id="SSF55048">
    <property type="entry name" value="Probable ACP-binding domain of malonyl-CoA ACP transacylase"/>
    <property type="match status" value="1"/>
</dbReference>
<evidence type="ECO:0000256" key="4">
    <source>
        <dbReference type="ARBA" id="ARBA00023268"/>
    </source>
</evidence>
<dbReference type="InterPro" id="IPR032821">
    <property type="entry name" value="PKS_assoc"/>
</dbReference>
<dbReference type="InterPro" id="IPR013968">
    <property type="entry name" value="PKS_KR"/>
</dbReference>
<dbReference type="InterPro" id="IPR020807">
    <property type="entry name" value="PKS_DH"/>
</dbReference>
<dbReference type="InterPro" id="IPR036736">
    <property type="entry name" value="ACP-like_sf"/>
</dbReference>
<dbReference type="InterPro" id="IPR050091">
    <property type="entry name" value="PKS_NRPS_Biosynth_Enz"/>
</dbReference>
<comment type="caution">
    <text evidence="10">The sequence shown here is derived from an EMBL/GenBank/DDBJ whole genome shotgun (WGS) entry which is preliminary data.</text>
</comment>
<dbReference type="Pfam" id="PF02801">
    <property type="entry name" value="Ketoacyl-synt_C"/>
    <property type="match status" value="1"/>
</dbReference>
<dbReference type="PANTHER" id="PTHR43775:SF51">
    <property type="entry name" value="INACTIVE PHENOLPHTHIOCEROL SYNTHESIS POLYKETIDE SYNTHASE TYPE I PKS1-RELATED"/>
    <property type="match status" value="1"/>
</dbReference>
<dbReference type="Pfam" id="PF00109">
    <property type="entry name" value="ketoacyl-synt"/>
    <property type="match status" value="1"/>
</dbReference>
<evidence type="ECO:0000256" key="3">
    <source>
        <dbReference type="ARBA" id="ARBA00022679"/>
    </source>
</evidence>
<dbReference type="Pfam" id="PF13602">
    <property type="entry name" value="ADH_zinc_N_2"/>
    <property type="match status" value="1"/>
</dbReference>
<dbReference type="PROSITE" id="PS00606">
    <property type="entry name" value="KS3_1"/>
    <property type="match status" value="1"/>
</dbReference>
<dbReference type="Gene3D" id="3.40.47.10">
    <property type="match status" value="1"/>
</dbReference>
<dbReference type="InterPro" id="IPR016039">
    <property type="entry name" value="Thiolase-like"/>
</dbReference>
<dbReference type="InterPro" id="IPR020843">
    <property type="entry name" value="ER"/>
</dbReference>
<dbReference type="Pfam" id="PF14765">
    <property type="entry name" value="PS-DH"/>
    <property type="match status" value="1"/>
</dbReference>
<feature type="region of interest" description="C-terminal hotdog fold" evidence="6">
    <location>
        <begin position="297"/>
        <end position="430"/>
    </location>
</feature>
<protein>
    <recommendedName>
        <fullName evidence="12">Acyl transferase domain-containing protein</fullName>
    </recommendedName>
</protein>
<evidence type="ECO:0000259" key="8">
    <source>
        <dbReference type="PROSITE" id="PS52004"/>
    </source>
</evidence>
<dbReference type="Gene3D" id="1.10.1200.10">
    <property type="entry name" value="ACP-like"/>
    <property type="match status" value="2"/>
</dbReference>
<evidence type="ECO:0000259" key="9">
    <source>
        <dbReference type="PROSITE" id="PS52019"/>
    </source>
</evidence>
<dbReference type="CDD" id="cd05195">
    <property type="entry name" value="enoyl_red"/>
    <property type="match status" value="1"/>
</dbReference>
<dbReference type="InterPro" id="IPR049552">
    <property type="entry name" value="PKS_DH_N"/>
</dbReference>
<dbReference type="InterPro" id="IPR055123">
    <property type="entry name" value="SpnB-like_Rossmann"/>
</dbReference>
<dbReference type="CDD" id="cd08952">
    <property type="entry name" value="KR_1_SDR_x"/>
    <property type="match status" value="1"/>
</dbReference>
<dbReference type="Gene3D" id="3.30.70.3290">
    <property type="match status" value="1"/>
</dbReference>
<evidence type="ECO:0000313" key="10">
    <source>
        <dbReference type="EMBL" id="GAA5202317.1"/>
    </source>
</evidence>
<dbReference type="Pfam" id="PF21089">
    <property type="entry name" value="PKS_DH_N"/>
    <property type="match status" value="1"/>
</dbReference>
<feature type="domain" description="Carrier" evidence="7">
    <location>
        <begin position="1203"/>
        <end position="1282"/>
    </location>
</feature>
<sequence>MLSEIRPQPATVRFFSTVTGGWVSGEELDAGYWYRNLRQRVLLDRAVEVLVGEGFGVFVECSAHPVLTVALGERDGVHAVGTLRRDQGGWRQMLTAVGQAHVLGVPVDWSVALPGRYPHVDLPTYPFQHEPYWPPVSSAAGDPAGLGLTPTHHPLLGAVITLPDQPDTYLFTGRVDTRSHRWLAEHEVAGTVLFPGTAFAELALHAGDHVGSPELRELTLQAPLTLSGGPATLRVTVGPSEDGERAIAIHSQPADDPGAPWTEHAAGRLAGSVPATGSVRATGEAPDVQVAWPPADAVAIDLDGFYERLAEHGVAYGPLFRGLMAAWRHGDELLAEVALPGEPGGYLLHPALLDAALHPIALFDQDSTDLRLPFSWAGVSLHATGAATVRVRLTRLGSDAIRVAVDDPTGEPVLTAESLTLRAAPARLASAVPVADTMYELDWAPVPAEVAERPLRVAVLESGRPTLTDPDAVLLPVDDDAEAVAEGVLAVLQGWLAEGPANVPLVVLTREAVAVEPGEPVDGWAQAPAWGLVRSAQAENPDRFVLVDAGDGVDDERAVALALASGEPQCAVRNDTVFAPRLAHARSRLAVPDHGGAWRLDTGNAGTIAGLALHPLGEAPEPLGEVEVRVAVRAAGLNFRDVMIALGVYPGQARMGGEAAGVVTEVGAGVTGIAPGDRVMGLFTGAFGPSAVTDHRLLVPMPRGWSFTRAAALPVAFTTAYYGLFDLGGLAEGQSVLVHAATGGVGMAAVQLARHYGATVFGTAGPAKQGVLADLGLDEAHRGNSRTLDFERHFAATTGAGGGVAGDGVDGGGVDVVLNALAGDFVDASLRLTRPGGRFVEMGKTDVRDPDEVARRHDGVRYRAFDLIEAGPERLQEILYTLLELFESGAITPLPVRAWDVRQAPEAFRHLSQARHIGKNVLVMPRTLDPDGTVLITGGTGMVGAHTARHLVRQHGVRHVLLLSRSGLDAPAAPGLVDDLSRAGASVTVEACDVSDRAALAESLRRIPAEHPLTAVVHAAGVLADGILQAQDEQGLRQVIGPKLTAARHLHELTSGADLAAFVLFSAAAGIFGTAGQGNYAAANTGLDALAAHRAGLGQPAVSLAWGLWAQGSGMTGHLGEADLDRMRRGGMRGLSVEEGMALIDLALARGDALLVPAALTSGRDGAPAHPLLRGLVRPTRRVAAATAGSGGLADRLRALNPAERDRRLQDLVHDQAAAALGRGGADGLDPTRSFRDLGFDSLIAVELRNRLATATGLRLPATLVFDHPTVADLAAHLAVELGIESVAAVANGAVAPAPVQPAPVDDDPIAVVAMACRYPGGVSSPEDLWELVSGGVDAIAGFPLDRGWDVEHLYDPEPAVPGKVSTREGGFVYDATGFDPEPFGIAPREALAMDPQQRLLLETGWEAFERARIAPSALRGTRTGVFVGATNSGYGAGASSDGLEGHLMTGSTTSVASGRLAYVFGLEGPAITVDTACSSSLVALHLAARALRNGECDLALAGGVTVMPAPGVFLAFSQQRGLAPDGRCKPFAEAADGTGMAEGVGLLLVERLSDARRQGHPVLALVRGSAVNQDGASNGLTAPSGAAQQRVIRAALADAGLAAADVDLVEAHGTGTRLGDPIEAQAVLATYGQERTDPAWIGSIKSNLGHAQAAAGAAGAIKVIEAMRHGTLPPTLHVDAPTSQVDWSAGSVELLTEAAPWAPERVRRAGVSSFGISGTNAHIVFEQAPAQALEDRAPEPGGTVAWVLSGHRPSVLAAQAGRLAAHLADDPAVRLADVGVTLATARTHHRHRATVVGADRSGLIAGLEALASGTPAAEVHTGEPVRGRLAMVFTGQGAQRPGMGRELAARYPVFAAALDEVAAAFAPHLPRPLREVLDDDAVNQTRYTQPCLFAIEVALFRLLESWGVRPDLVAGHSIGELTAAHLAGVFDLSDAARLVAARAELMQQMPAGGAMFSIAATEDDVRAAVERFEGRVEIAAVNGPRAVVVSGDEDAATELAAVFATQGVRTKRLRVSHAFHSRHVDAMLDRFAEVAREIEYAQPRLPVIGDEAGDLRDPDYWVRHVRRPVRFADTVRALADGGAAVFLEVGPDRTLAAMVGDCLTEPVVAIPTQRSGRPEEETAVTALGRLHGAGVPVDWAAFYATHDARPADLPTYAFDRQRFWLDSTPPTARAATPAATGRRYELTWQPITLADRTLTGRWLVVAADGADPRPASLLAEALRGRGAEPDLVTIGPDANRSAIAALLGTAAAEATGVLSTLALGCDGPAALRATLALVQALGDAGSGAPLWCLTQAAVGAGDQPPTAPDQATLWGFGRAVALEAPARWGGLVDLPADLTGSVAAQVAAVLAGAGDEDQLAVRTDGVLVRRVTRATTDRPAADRWRPRGTVLITGGTGALGAEVARLAARNGAGHLLLTSRRGLDTPGATELADELATHGAKVTIAKCDAADRTAMAKVLATIPAEAPLRAVIHTAGVGQHGPVESLTPGDFDGALSAKADGAANLDELLGDTELDAFVLFSSISGFWGSGEQAAYSAANAYLDALAERRRAQGRVATAIAWGPWAGGGLAGDADTVQMLRRRGLPPMEPGTAMIEFERAVTGGDTVVAVADVDWARFAPAFAAARPRPLLDGIAEARAALGDEPDDDTGGQAPLAERLAGLTGQARDAALLEAVRAHVAAVLGHDGAGAVEPDRAFSELGFDSLMAVDLRDRVAADTGLRLPTTVVFDHPTARDLAGRLGVELPGGGEPVTGDVLTELDRLATALDAAGTAAPGGLDPAEVTHRLRDLLERWQDRHDTSPAMARDLAAVSDDELFGFIDSTFRTS</sequence>
<dbReference type="EMBL" id="BAABJQ010000064">
    <property type="protein sequence ID" value="GAA5202317.1"/>
    <property type="molecule type" value="Genomic_DNA"/>
</dbReference>
<dbReference type="Pfam" id="PF08659">
    <property type="entry name" value="KR"/>
    <property type="match status" value="2"/>
</dbReference>
<keyword evidence="5" id="KW-0012">Acyltransferase</keyword>
<dbReference type="PROSITE" id="PS52019">
    <property type="entry name" value="PKS_MFAS_DH"/>
    <property type="match status" value="1"/>
</dbReference>
<feature type="active site" description="Proton acceptor; for dehydratase activity" evidence="6">
    <location>
        <position position="186"/>
    </location>
</feature>
<dbReference type="InterPro" id="IPR014030">
    <property type="entry name" value="Ketoacyl_synth_N"/>
</dbReference>
<dbReference type="InterPro" id="IPR009081">
    <property type="entry name" value="PP-bd_ACP"/>
</dbReference>
<dbReference type="InterPro" id="IPR016035">
    <property type="entry name" value="Acyl_Trfase/lysoPLipase"/>
</dbReference>
<name>A0ABP9SVV5_9ACTN</name>
<dbReference type="SUPFAM" id="SSF50129">
    <property type="entry name" value="GroES-like"/>
    <property type="match status" value="1"/>
</dbReference>
<dbReference type="Gene3D" id="3.90.180.10">
    <property type="entry name" value="Medium-chain alcohol dehydrogenases, catalytic domain"/>
    <property type="match status" value="1"/>
</dbReference>
<dbReference type="InterPro" id="IPR006162">
    <property type="entry name" value="Ppantetheine_attach_site"/>
</dbReference>
<evidence type="ECO:0000256" key="5">
    <source>
        <dbReference type="ARBA" id="ARBA00023315"/>
    </source>
</evidence>
<dbReference type="InterPro" id="IPR042104">
    <property type="entry name" value="PKS_dehydratase_sf"/>
</dbReference>
<dbReference type="InterPro" id="IPR036291">
    <property type="entry name" value="NAD(P)-bd_dom_sf"/>
</dbReference>
<dbReference type="SMART" id="SM00823">
    <property type="entry name" value="PKS_PP"/>
    <property type="match status" value="2"/>
</dbReference>
<dbReference type="Proteomes" id="UP001501570">
    <property type="component" value="Unassembled WGS sequence"/>
</dbReference>
<dbReference type="SUPFAM" id="SSF53901">
    <property type="entry name" value="Thiolase-like"/>
    <property type="match status" value="1"/>
</dbReference>
<evidence type="ECO:0000259" key="7">
    <source>
        <dbReference type="PROSITE" id="PS50075"/>
    </source>
</evidence>
<dbReference type="Pfam" id="PF00698">
    <property type="entry name" value="Acyl_transf_1"/>
    <property type="match status" value="2"/>
</dbReference>
<feature type="domain" description="Ketosynthase family 3 (KS3)" evidence="8">
    <location>
        <begin position="1307"/>
        <end position="1728"/>
    </location>
</feature>
<keyword evidence="1" id="KW-0596">Phosphopantetheine</keyword>
<dbReference type="InterPro" id="IPR057326">
    <property type="entry name" value="KR_dom"/>
</dbReference>
<dbReference type="InterPro" id="IPR049551">
    <property type="entry name" value="PKS_DH_C"/>
</dbReference>
<dbReference type="CDD" id="cd08956">
    <property type="entry name" value="KR_3_FAS_SDR_x"/>
    <property type="match status" value="1"/>
</dbReference>
<dbReference type="SMART" id="SM01294">
    <property type="entry name" value="PKS_PP_betabranch"/>
    <property type="match status" value="2"/>
</dbReference>
<reference evidence="11" key="1">
    <citation type="journal article" date="2019" name="Int. J. Syst. Evol. Microbiol.">
        <title>The Global Catalogue of Microorganisms (GCM) 10K type strain sequencing project: providing services to taxonomists for standard genome sequencing and annotation.</title>
        <authorList>
            <consortium name="The Broad Institute Genomics Platform"/>
            <consortium name="The Broad Institute Genome Sequencing Center for Infectious Disease"/>
            <person name="Wu L."/>
            <person name="Ma J."/>
        </authorList>
    </citation>
    <scope>NUCLEOTIDE SEQUENCE [LARGE SCALE GENOMIC DNA]</scope>
    <source>
        <strain evidence="11">JCM 18304</strain>
    </source>
</reference>
<dbReference type="Pfam" id="PF22953">
    <property type="entry name" value="SpnB_Rossmann"/>
    <property type="match status" value="1"/>
</dbReference>
<evidence type="ECO:0000256" key="6">
    <source>
        <dbReference type="PROSITE-ProRule" id="PRU01363"/>
    </source>
</evidence>
<dbReference type="SUPFAM" id="SSF51735">
    <property type="entry name" value="NAD(P)-binding Rossmann-fold domains"/>
    <property type="match status" value="5"/>
</dbReference>
<feature type="active site" description="Proton donor; for dehydratase activity" evidence="6">
    <location>
        <position position="354"/>
    </location>
</feature>
<gene>
    <name evidence="10" type="ORF">GCM10023322_84100</name>
</gene>
<dbReference type="InterPro" id="IPR001227">
    <property type="entry name" value="Ac_transferase_dom_sf"/>
</dbReference>
<dbReference type="PROSITE" id="PS52004">
    <property type="entry name" value="KS3_2"/>
    <property type="match status" value="1"/>
</dbReference>
<dbReference type="SMART" id="SM00822">
    <property type="entry name" value="PKS_KR"/>
    <property type="match status" value="2"/>
</dbReference>